<dbReference type="PANTHER" id="PTHR34001:SF3">
    <property type="entry name" value="BLL7405 PROTEIN"/>
    <property type="match status" value="1"/>
</dbReference>
<dbReference type="Proteomes" id="UP000241808">
    <property type="component" value="Unassembled WGS sequence"/>
</dbReference>
<evidence type="ECO:0000256" key="1">
    <source>
        <dbReference type="ARBA" id="ARBA00004442"/>
    </source>
</evidence>
<proteinExistence type="inferred from homology"/>
<evidence type="ECO:0000256" key="2">
    <source>
        <dbReference type="ARBA" id="ARBA00022729"/>
    </source>
</evidence>
<evidence type="ECO:0000256" key="3">
    <source>
        <dbReference type="ARBA" id="ARBA00023136"/>
    </source>
</evidence>
<evidence type="ECO:0000313" key="8">
    <source>
        <dbReference type="EMBL" id="PTM53496.1"/>
    </source>
</evidence>
<comment type="caution">
    <text evidence="8">The sequence shown here is derived from an EMBL/GenBank/DDBJ whole genome shotgun (WGS) entry which is preliminary data.</text>
</comment>
<keyword evidence="2 6" id="KW-0732">Signal</keyword>
<dbReference type="PANTHER" id="PTHR34001">
    <property type="entry name" value="BLL7405 PROTEIN"/>
    <property type="match status" value="1"/>
</dbReference>
<feature type="domain" description="Outer membrane protein beta-barrel" evidence="7">
    <location>
        <begin position="10"/>
        <end position="225"/>
    </location>
</feature>
<evidence type="ECO:0000313" key="9">
    <source>
        <dbReference type="Proteomes" id="UP000241808"/>
    </source>
</evidence>
<dbReference type="InterPro" id="IPR051692">
    <property type="entry name" value="OMP-like"/>
</dbReference>
<evidence type="ECO:0000259" key="7">
    <source>
        <dbReference type="Pfam" id="PF13505"/>
    </source>
</evidence>
<dbReference type="Pfam" id="PF13505">
    <property type="entry name" value="OMP_b-brl"/>
    <property type="match status" value="1"/>
</dbReference>
<accession>A0A2T4Z182</accession>
<dbReference type="Gene3D" id="2.40.160.20">
    <property type="match status" value="1"/>
</dbReference>
<feature type="signal peptide" evidence="6">
    <location>
        <begin position="1"/>
        <end position="20"/>
    </location>
</feature>
<keyword evidence="3" id="KW-0472">Membrane</keyword>
<organism evidence="8 9">
    <name type="scientific">Phreatobacter oligotrophus</name>
    <dbReference type="NCBI Taxonomy" id="1122261"/>
    <lineage>
        <taxon>Bacteria</taxon>
        <taxon>Pseudomonadati</taxon>
        <taxon>Pseudomonadota</taxon>
        <taxon>Alphaproteobacteria</taxon>
        <taxon>Hyphomicrobiales</taxon>
        <taxon>Phreatobacteraceae</taxon>
        <taxon>Phreatobacter</taxon>
    </lineage>
</organism>
<dbReference type="RefSeq" id="WP_170118259.1">
    <property type="nucleotide sequence ID" value="NZ_PZZL01000006.1"/>
</dbReference>
<protein>
    <submittedName>
        <fullName evidence="8">Outer membrane immunogenic protein</fullName>
    </submittedName>
</protein>
<keyword evidence="4" id="KW-0998">Cell outer membrane</keyword>
<dbReference type="InterPro" id="IPR011250">
    <property type="entry name" value="OMP/PagP_B-barrel"/>
</dbReference>
<comment type="similarity">
    <text evidence="5">Belongs to the Omp25/RopB family.</text>
</comment>
<dbReference type="EMBL" id="PZZL01000006">
    <property type="protein sequence ID" value="PTM53496.1"/>
    <property type="molecule type" value="Genomic_DNA"/>
</dbReference>
<dbReference type="InterPro" id="IPR027385">
    <property type="entry name" value="Beta-barrel_OMP"/>
</dbReference>
<dbReference type="GO" id="GO:0009279">
    <property type="term" value="C:cell outer membrane"/>
    <property type="evidence" value="ECO:0007669"/>
    <property type="project" value="UniProtKB-SubCell"/>
</dbReference>
<reference evidence="8 9" key="1">
    <citation type="submission" date="2018-04" db="EMBL/GenBank/DDBJ databases">
        <title>Genomic Encyclopedia of Archaeal and Bacterial Type Strains, Phase II (KMG-II): from individual species to whole genera.</title>
        <authorList>
            <person name="Goeker M."/>
        </authorList>
    </citation>
    <scope>NUCLEOTIDE SEQUENCE [LARGE SCALE GENOMIC DNA]</scope>
    <source>
        <strain evidence="8 9">DSM 25521</strain>
    </source>
</reference>
<dbReference type="AlphaFoldDB" id="A0A2T4Z182"/>
<feature type="chain" id="PRO_5015446065" evidence="6">
    <location>
        <begin position="21"/>
        <end position="236"/>
    </location>
</feature>
<evidence type="ECO:0000256" key="4">
    <source>
        <dbReference type="ARBA" id="ARBA00023237"/>
    </source>
</evidence>
<evidence type="ECO:0000256" key="5">
    <source>
        <dbReference type="ARBA" id="ARBA00038306"/>
    </source>
</evidence>
<name>A0A2T4Z182_9HYPH</name>
<comment type="subcellular location">
    <subcellularLocation>
        <location evidence="1">Cell outer membrane</location>
    </subcellularLocation>
</comment>
<sequence length="236" mass="24972">MKKLLLATTALVAFAAGAQAADLGVPRSPVAAAVVAPAFNWTGFYLGAHLGAVVNQDRVNIPGYGALGLYTRSPTSLMVGGQLGYNYQVNNVVFGLEADLSYLAGSRTGLSGNGGAELFRVRPDYNGSIRGRLGFAADRALFYVTGGVAFHGLTANFDLPFNGPRKYNYVGGTVGAGVEYAVTNNWSVRGEYLYGFYGTKTAVFNGPVDIRPQTHTFRVGVNYLFSTGPSAVVARY</sequence>
<gene>
    <name evidence="8" type="ORF">C8P69_106150</name>
</gene>
<dbReference type="SUPFAM" id="SSF56925">
    <property type="entry name" value="OMPA-like"/>
    <property type="match status" value="1"/>
</dbReference>
<keyword evidence="9" id="KW-1185">Reference proteome</keyword>
<evidence type="ECO:0000256" key="6">
    <source>
        <dbReference type="SAM" id="SignalP"/>
    </source>
</evidence>